<dbReference type="Proteomes" id="UP000253507">
    <property type="component" value="Unassembled WGS sequence"/>
</dbReference>
<keyword evidence="3" id="KW-1185">Reference proteome</keyword>
<comment type="caution">
    <text evidence="2">The sequence shown here is derived from an EMBL/GenBank/DDBJ whole genome shotgun (WGS) entry which is preliminary data.</text>
</comment>
<dbReference type="Gene3D" id="2.60.20.10">
    <property type="entry name" value="Crystallins"/>
    <property type="match status" value="1"/>
</dbReference>
<proteinExistence type="predicted"/>
<feature type="chain" id="PRO_5016611864" evidence="1">
    <location>
        <begin position="33"/>
        <end position="202"/>
    </location>
</feature>
<dbReference type="SUPFAM" id="SSF49695">
    <property type="entry name" value="gamma-Crystallin-like"/>
    <property type="match status" value="1"/>
</dbReference>
<accession>A0A367E691</accession>
<gene>
    <name evidence="2" type="ORF">DQ392_32165</name>
</gene>
<dbReference type="OrthoDB" id="5123238at2"/>
<name>A0A367E691_9ACTN</name>
<evidence type="ECO:0000313" key="3">
    <source>
        <dbReference type="Proteomes" id="UP000253507"/>
    </source>
</evidence>
<organism evidence="2 3">
    <name type="scientific">Streptomyces reniochalinae</name>
    <dbReference type="NCBI Taxonomy" id="2250578"/>
    <lineage>
        <taxon>Bacteria</taxon>
        <taxon>Bacillati</taxon>
        <taxon>Actinomycetota</taxon>
        <taxon>Actinomycetes</taxon>
        <taxon>Kitasatosporales</taxon>
        <taxon>Streptomycetaceae</taxon>
        <taxon>Streptomyces</taxon>
    </lineage>
</organism>
<evidence type="ECO:0000256" key="1">
    <source>
        <dbReference type="SAM" id="SignalP"/>
    </source>
</evidence>
<dbReference type="InterPro" id="IPR011024">
    <property type="entry name" value="G_crystallin-like"/>
</dbReference>
<evidence type="ECO:0000313" key="2">
    <source>
        <dbReference type="EMBL" id="RCG13503.1"/>
    </source>
</evidence>
<reference evidence="2 3" key="1">
    <citation type="submission" date="2018-06" db="EMBL/GenBank/DDBJ databases">
        <title>Streptomyces reniochalinae sp. nov. and Streptomyces diacarnus sp. nov. from marine sponges.</title>
        <authorList>
            <person name="Li L."/>
        </authorList>
    </citation>
    <scope>NUCLEOTIDE SEQUENCE [LARGE SCALE GENOMIC DNA]</scope>
    <source>
        <strain evidence="2 3">LHW50302</strain>
    </source>
</reference>
<dbReference type="EMBL" id="QOIM01000054">
    <property type="protein sequence ID" value="RCG13503.1"/>
    <property type="molecule type" value="Genomic_DNA"/>
</dbReference>
<dbReference type="RefSeq" id="WP_114019242.1">
    <property type="nucleotide sequence ID" value="NZ_QOIM01000054.1"/>
</dbReference>
<keyword evidence="1" id="KW-0732">Signal</keyword>
<protein>
    <submittedName>
        <fullName evidence="2">Uncharacterized protein</fullName>
    </submittedName>
</protein>
<sequence>MISRPRHGTHRKVILAASVLLAGAVTAPVAHAAPGSTEAPGAGGQPRHCTLDLATGAEHCYATFTEAVDHASEGRIDDAPASARTATGDSGFRAEVERLADEDGARADGVIQGTFFDDTGFGGDSLTISGEGLCEKDGWVDYQHDLEDGWKNRISSVQPWGNCWIWLYPEPGLGGDRDGPFKENTGDIGDFMNDRTQSIGFS</sequence>
<dbReference type="AlphaFoldDB" id="A0A367E691"/>
<feature type="signal peptide" evidence="1">
    <location>
        <begin position="1"/>
        <end position="32"/>
    </location>
</feature>